<evidence type="ECO:0000313" key="3">
    <source>
        <dbReference type="Proteomes" id="UP001331561"/>
    </source>
</evidence>
<dbReference type="SUPFAM" id="SSF55729">
    <property type="entry name" value="Acyl-CoA N-acyltransferases (Nat)"/>
    <property type="match status" value="1"/>
</dbReference>
<dbReference type="Gene3D" id="3.40.630.30">
    <property type="match status" value="1"/>
</dbReference>
<evidence type="ECO:0000313" key="2">
    <source>
        <dbReference type="EMBL" id="MEC5388052.1"/>
    </source>
</evidence>
<proteinExistence type="predicted"/>
<dbReference type="InterPro" id="IPR000182">
    <property type="entry name" value="GNAT_dom"/>
</dbReference>
<gene>
    <name evidence="2" type="ORF">VVD49_20130</name>
</gene>
<comment type="caution">
    <text evidence="2">The sequence shown here is derived from an EMBL/GenBank/DDBJ whole genome shotgun (WGS) entry which is preliminary data.</text>
</comment>
<reference evidence="2 3" key="1">
    <citation type="submission" date="2024-01" db="EMBL/GenBank/DDBJ databases">
        <title>Uliginosibacterium soil sp. nov.</title>
        <authorList>
            <person name="Lv Y."/>
        </authorList>
    </citation>
    <scope>NUCLEOTIDE SEQUENCE [LARGE SCALE GENOMIC DNA]</scope>
    <source>
        <strain evidence="2 3">H3</strain>
    </source>
</reference>
<evidence type="ECO:0000259" key="1">
    <source>
        <dbReference type="PROSITE" id="PS51186"/>
    </source>
</evidence>
<dbReference type="Pfam" id="PF13302">
    <property type="entry name" value="Acetyltransf_3"/>
    <property type="match status" value="1"/>
</dbReference>
<organism evidence="2 3">
    <name type="scientific">Uliginosibacterium silvisoli</name>
    <dbReference type="NCBI Taxonomy" id="3114758"/>
    <lineage>
        <taxon>Bacteria</taxon>
        <taxon>Pseudomonadati</taxon>
        <taxon>Pseudomonadota</taxon>
        <taxon>Betaproteobacteria</taxon>
        <taxon>Rhodocyclales</taxon>
        <taxon>Zoogloeaceae</taxon>
        <taxon>Uliginosibacterium</taxon>
    </lineage>
</organism>
<protein>
    <submittedName>
        <fullName evidence="2">GNAT family N-acetyltransferase</fullName>
    </submittedName>
</protein>
<sequence>MQVPIRLRPATLQDAELLLAWRNDLQTRLASHGTHEIPLAEHWAWLDLVLADPARRLLIAELDDVPVGSIRVDTASDDVAELSWTVAPSARGQGVGTRMLIAALSEVTGSVRAEVKIGNVASMKMAEAAGLVLVREEQGVLHYQKCLSGQARSQS</sequence>
<dbReference type="Proteomes" id="UP001331561">
    <property type="component" value="Unassembled WGS sequence"/>
</dbReference>
<dbReference type="EMBL" id="JAYXHS010000004">
    <property type="protein sequence ID" value="MEC5388052.1"/>
    <property type="molecule type" value="Genomic_DNA"/>
</dbReference>
<dbReference type="CDD" id="cd04301">
    <property type="entry name" value="NAT_SF"/>
    <property type="match status" value="1"/>
</dbReference>
<feature type="domain" description="N-acetyltransferase" evidence="1">
    <location>
        <begin position="5"/>
        <end position="153"/>
    </location>
</feature>
<dbReference type="RefSeq" id="WP_327601023.1">
    <property type="nucleotide sequence ID" value="NZ_JAYXHS010000004.1"/>
</dbReference>
<name>A0ABU6K852_9RHOO</name>
<dbReference type="PROSITE" id="PS51186">
    <property type="entry name" value="GNAT"/>
    <property type="match status" value="1"/>
</dbReference>
<accession>A0ABU6K852</accession>
<keyword evidence="3" id="KW-1185">Reference proteome</keyword>
<dbReference type="InterPro" id="IPR016181">
    <property type="entry name" value="Acyl_CoA_acyltransferase"/>
</dbReference>